<keyword evidence="2" id="KW-0378">Hydrolase</keyword>
<dbReference type="InterPro" id="IPR020422">
    <property type="entry name" value="TYR_PHOSPHATASE_DUAL_dom"/>
</dbReference>
<keyword evidence="3" id="KW-0904">Protein phosphatase</keyword>
<dbReference type="EMBL" id="HBHT01004120">
    <property type="protein sequence ID" value="CAD9945353.1"/>
    <property type="molecule type" value="Transcribed_RNA"/>
</dbReference>
<evidence type="ECO:0000256" key="2">
    <source>
        <dbReference type="ARBA" id="ARBA00022801"/>
    </source>
</evidence>
<dbReference type="PANTHER" id="PTHR45948">
    <property type="entry name" value="DUAL SPECIFICITY PROTEIN PHOSPHATASE DDB_G0269404-RELATED"/>
    <property type="match status" value="1"/>
</dbReference>
<dbReference type="Gene3D" id="3.90.190.10">
    <property type="entry name" value="Protein tyrosine phosphatase superfamily"/>
    <property type="match status" value="1"/>
</dbReference>
<comment type="catalytic activity">
    <reaction evidence="4">
        <text>O-phospho-L-seryl-[protein] + H2O = L-seryl-[protein] + phosphate</text>
        <dbReference type="Rhea" id="RHEA:20629"/>
        <dbReference type="Rhea" id="RHEA-COMP:9863"/>
        <dbReference type="Rhea" id="RHEA-COMP:11604"/>
        <dbReference type="ChEBI" id="CHEBI:15377"/>
        <dbReference type="ChEBI" id="CHEBI:29999"/>
        <dbReference type="ChEBI" id="CHEBI:43474"/>
        <dbReference type="ChEBI" id="CHEBI:83421"/>
        <dbReference type="EC" id="3.1.3.16"/>
    </reaction>
</comment>
<dbReference type="SUPFAM" id="SSF52799">
    <property type="entry name" value="(Phosphotyrosine protein) phosphatases II"/>
    <property type="match status" value="1"/>
</dbReference>
<sequence length="283" mass="31754">MDGTSNLSDQELLTQQPETPWAWIKCVRDMCDPTKNPSLHSVMKDKELPVPLLPWLYLGDRQSARRLAKMSGNHDCLEVTHILALHPVAPYEEADMQERLNGSGICHLRINCDDTEGYDMIGKHWETCHAFLQNVRDKYNDYLQKSSIIEGSDATAVDSSPPVPRVLVHCVAGINRSGLIACAAQMVLERQPLLEVVQSCVMQRGSVLWNRSFQGQLCQLAQEEGLLGPIPKGYDNSKPKCWDNFDPPPPAHNVVVTKQEAKFRLAQLLQSRSRIVQTEESDG</sequence>
<proteinExistence type="inferred from homology"/>
<evidence type="ECO:0000256" key="4">
    <source>
        <dbReference type="ARBA" id="ARBA00047761"/>
    </source>
</evidence>
<evidence type="ECO:0000256" key="3">
    <source>
        <dbReference type="ARBA" id="ARBA00022912"/>
    </source>
</evidence>
<dbReference type="PANTHER" id="PTHR45948:SF2">
    <property type="entry name" value="DUAL SPECIFICITY PROTEIN PHOSPHATASE"/>
    <property type="match status" value="1"/>
</dbReference>
<evidence type="ECO:0000259" key="6">
    <source>
        <dbReference type="PROSITE" id="PS50056"/>
    </source>
</evidence>
<dbReference type="GO" id="GO:0004725">
    <property type="term" value="F:protein tyrosine phosphatase activity"/>
    <property type="evidence" value="ECO:0007669"/>
    <property type="project" value="TreeGrafter"/>
</dbReference>
<reference evidence="7" key="1">
    <citation type="submission" date="2021-01" db="EMBL/GenBank/DDBJ databases">
        <authorList>
            <person name="Corre E."/>
            <person name="Pelletier E."/>
            <person name="Niang G."/>
            <person name="Scheremetjew M."/>
            <person name="Finn R."/>
            <person name="Kale V."/>
            <person name="Holt S."/>
            <person name="Cochrane G."/>
            <person name="Meng A."/>
            <person name="Brown T."/>
            <person name="Cohen L."/>
        </authorList>
    </citation>
    <scope>NUCLEOTIDE SEQUENCE</scope>
    <source>
        <strain evidence="7">CCMP125</strain>
    </source>
</reference>
<comment type="similarity">
    <text evidence="1">Belongs to the protein-tyrosine phosphatase family. Non-receptor class dual specificity subfamily.</text>
</comment>
<gene>
    <name evidence="7" type="ORF">APAL1065_LOCUS2744</name>
</gene>
<dbReference type="InterPro" id="IPR016130">
    <property type="entry name" value="Tyr_Pase_AS"/>
</dbReference>
<name>A0A7S2V9V7_9STRA</name>
<dbReference type="GO" id="GO:0004722">
    <property type="term" value="F:protein serine/threonine phosphatase activity"/>
    <property type="evidence" value="ECO:0007669"/>
    <property type="project" value="UniProtKB-EC"/>
</dbReference>
<accession>A0A7S2V9V7</accession>
<dbReference type="GO" id="GO:0005829">
    <property type="term" value="C:cytosol"/>
    <property type="evidence" value="ECO:0007669"/>
    <property type="project" value="TreeGrafter"/>
</dbReference>
<protein>
    <recommendedName>
        <fullName evidence="6">Tyrosine specific protein phosphatases domain-containing protein</fullName>
    </recommendedName>
</protein>
<dbReference type="InterPro" id="IPR000387">
    <property type="entry name" value="Tyr_Pase_dom"/>
</dbReference>
<dbReference type="SMART" id="SM00195">
    <property type="entry name" value="DSPc"/>
    <property type="match status" value="1"/>
</dbReference>
<evidence type="ECO:0000256" key="5">
    <source>
        <dbReference type="ARBA" id="ARBA00048336"/>
    </source>
</evidence>
<dbReference type="PROSITE" id="PS00383">
    <property type="entry name" value="TYR_PHOSPHATASE_1"/>
    <property type="match status" value="1"/>
</dbReference>
<feature type="domain" description="Tyrosine specific protein phosphatases" evidence="6">
    <location>
        <begin position="129"/>
        <end position="208"/>
    </location>
</feature>
<evidence type="ECO:0000256" key="1">
    <source>
        <dbReference type="ARBA" id="ARBA00008601"/>
    </source>
</evidence>
<organism evidence="7">
    <name type="scientific">Entomoneis paludosa</name>
    <dbReference type="NCBI Taxonomy" id="265537"/>
    <lineage>
        <taxon>Eukaryota</taxon>
        <taxon>Sar</taxon>
        <taxon>Stramenopiles</taxon>
        <taxon>Ochrophyta</taxon>
        <taxon>Bacillariophyta</taxon>
        <taxon>Bacillariophyceae</taxon>
        <taxon>Bacillariophycidae</taxon>
        <taxon>Entomoneidaceae</taxon>
        <taxon>Entomoneis</taxon>
    </lineage>
</organism>
<dbReference type="InterPro" id="IPR029021">
    <property type="entry name" value="Prot-tyrosine_phosphatase-like"/>
</dbReference>
<dbReference type="CDD" id="cd14498">
    <property type="entry name" value="DSP"/>
    <property type="match status" value="1"/>
</dbReference>
<dbReference type="GO" id="GO:0007165">
    <property type="term" value="P:signal transduction"/>
    <property type="evidence" value="ECO:0007669"/>
    <property type="project" value="TreeGrafter"/>
</dbReference>
<comment type="catalytic activity">
    <reaction evidence="5">
        <text>O-phospho-L-threonyl-[protein] + H2O = L-threonyl-[protein] + phosphate</text>
        <dbReference type="Rhea" id="RHEA:47004"/>
        <dbReference type="Rhea" id="RHEA-COMP:11060"/>
        <dbReference type="Rhea" id="RHEA-COMP:11605"/>
        <dbReference type="ChEBI" id="CHEBI:15377"/>
        <dbReference type="ChEBI" id="CHEBI:30013"/>
        <dbReference type="ChEBI" id="CHEBI:43474"/>
        <dbReference type="ChEBI" id="CHEBI:61977"/>
        <dbReference type="EC" id="3.1.3.16"/>
    </reaction>
</comment>
<evidence type="ECO:0000313" key="7">
    <source>
        <dbReference type="EMBL" id="CAD9945353.1"/>
    </source>
</evidence>
<dbReference type="AlphaFoldDB" id="A0A7S2V9V7"/>
<dbReference type="PROSITE" id="PS50056">
    <property type="entry name" value="TYR_PHOSPHATASE_2"/>
    <property type="match status" value="1"/>
</dbReference>